<reference evidence="1" key="1">
    <citation type="journal article" date="2021" name="Nat. Commun.">
        <title>Genetic determinants of endophytism in the Arabidopsis root mycobiome.</title>
        <authorList>
            <person name="Mesny F."/>
            <person name="Miyauchi S."/>
            <person name="Thiergart T."/>
            <person name="Pickel B."/>
            <person name="Atanasova L."/>
            <person name="Karlsson M."/>
            <person name="Huettel B."/>
            <person name="Barry K.W."/>
            <person name="Haridas S."/>
            <person name="Chen C."/>
            <person name="Bauer D."/>
            <person name="Andreopoulos W."/>
            <person name="Pangilinan J."/>
            <person name="LaButti K."/>
            <person name="Riley R."/>
            <person name="Lipzen A."/>
            <person name="Clum A."/>
            <person name="Drula E."/>
            <person name="Henrissat B."/>
            <person name="Kohler A."/>
            <person name="Grigoriev I.V."/>
            <person name="Martin F.M."/>
            <person name="Hacquard S."/>
        </authorList>
    </citation>
    <scope>NUCLEOTIDE SEQUENCE</scope>
    <source>
        <strain evidence="1">MPI-CAGE-CH-0243</strain>
    </source>
</reference>
<dbReference type="EMBL" id="JAGMWT010000020">
    <property type="protein sequence ID" value="KAH7112838.1"/>
    <property type="molecule type" value="Genomic_DNA"/>
</dbReference>
<name>A0A9P9D590_9PLEO</name>
<evidence type="ECO:0000313" key="2">
    <source>
        <dbReference type="Proteomes" id="UP000700596"/>
    </source>
</evidence>
<protein>
    <submittedName>
        <fullName evidence="1">Uncharacterized protein</fullName>
    </submittedName>
</protein>
<dbReference type="Proteomes" id="UP000700596">
    <property type="component" value="Unassembled WGS sequence"/>
</dbReference>
<comment type="caution">
    <text evidence="1">The sequence shown here is derived from an EMBL/GenBank/DDBJ whole genome shotgun (WGS) entry which is preliminary data.</text>
</comment>
<accession>A0A9P9D590</accession>
<sequence length="204" mass="22892">MRRSHGFLARRPRAAQERDHLGKYSWQGSSLTANHPYLFEGRRGLALLKFMRREHVATARRVDKESRNRPLCSILLLPAPARQVDGCSCNSHHLAVSFCSNVRARAVSSRLSVLGGWAIRRNPNLDACTDATGLANRVAQAMKSHGPSPPLLCYLSHLPTYHLQPSKALNIVRTRRRSIADAGTLFPEHWFLFSTPIVHTQSQL</sequence>
<evidence type="ECO:0000313" key="1">
    <source>
        <dbReference type="EMBL" id="KAH7112838.1"/>
    </source>
</evidence>
<gene>
    <name evidence="1" type="ORF">B0J11DRAFT_181545</name>
</gene>
<dbReference type="AlphaFoldDB" id="A0A9P9D590"/>
<organism evidence="1 2">
    <name type="scientific">Dendryphion nanum</name>
    <dbReference type="NCBI Taxonomy" id="256645"/>
    <lineage>
        <taxon>Eukaryota</taxon>
        <taxon>Fungi</taxon>
        <taxon>Dikarya</taxon>
        <taxon>Ascomycota</taxon>
        <taxon>Pezizomycotina</taxon>
        <taxon>Dothideomycetes</taxon>
        <taxon>Pleosporomycetidae</taxon>
        <taxon>Pleosporales</taxon>
        <taxon>Torulaceae</taxon>
        <taxon>Dendryphion</taxon>
    </lineage>
</organism>
<proteinExistence type="predicted"/>
<keyword evidence="2" id="KW-1185">Reference proteome</keyword>